<dbReference type="NCBIfam" id="TIGR01451">
    <property type="entry name" value="B_ant_repeat"/>
    <property type="match status" value="2"/>
</dbReference>
<reference evidence="6" key="1">
    <citation type="journal article" date="2019" name="Int. J. Syst. Evol. Microbiol.">
        <title>The Global Catalogue of Microorganisms (GCM) 10K type strain sequencing project: providing services to taxonomists for standard genome sequencing and annotation.</title>
        <authorList>
            <consortium name="The Broad Institute Genomics Platform"/>
            <consortium name="The Broad Institute Genome Sequencing Center for Infectious Disease"/>
            <person name="Wu L."/>
            <person name="Ma J."/>
        </authorList>
    </citation>
    <scope>NUCLEOTIDE SEQUENCE [LARGE SCALE GENOMIC DNA]</scope>
    <source>
        <strain evidence="6">YIM 94188</strain>
    </source>
</reference>
<dbReference type="EMBL" id="JBHSNS010000018">
    <property type="protein sequence ID" value="MFC5731591.1"/>
    <property type="molecule type" value="Genomic_DNA"/>
</dbReference>
<evidence type="ECO:0000313" key="5">
    <source>
        <dbReference type="EMBL" id="MFC5731591.1"/>
    </source>
</evidence>
<keyword evidence="6" id="KW-1185">Reference proteome</keyword>
<evidence type="ECO:0000259" key="3">
    <source>
        <dbReference type="Pfam" id="PF24346"/>
    </source>
</evidence>
<sequence>MAASRSPHPRGKSDVRRRRWSALRLAGAALVPVASLVAVVATAPIPGVTPAAQAAPGVPVAPTTLYTENFENRAANSNLLLTDYTGSSGMTYTGSSLWVNRANCNGFIINRTSPTVAGDCGSAATYDNLTALPHALGILAGAANPSANAAAAAYTSSNGADGLIQFRTAAPLTLPSASGRFVTFSVDAAAVNCWAPDQPRLRFYLVDGSGVERPVSSTPINPCIDAGGQDITALSANGNAHSVRAGRFSANGSMLMTGNTLGIVMRNEEGGGYGNDGAYDNIRVLDVTPTLDKSFTPTRVTTGGTSTLTFTITNTSELGSKEGWSFTDALPSGLTIAPGNTSTTCPSGAVSAPAGGTSVSVTGNLSTGMVSCTVTVDVTSDTTGTYTNGPDNVTLTGLNPPGTSSVAFSDPSISLVKSASPSSAAAYRAGEVIEYSFLVTNTGDVPLSDVGVSETAFSGSGAMSAIDCPSTTLAVGASMTCTADYTWTQADVDAGSVDNTARATGTDPYDVTVTDNGSVSVPATSSPGLTLLKSADRSSVSAVGEVITYSFLVTNSGNVTIDDVTIDEGAFTGTGSMSAISCPSAPVAPGDQLTCTATYAVTQADLDADALTNTATAAGFTPTGVRVESPQDSATVTTADDPGLSIVKNAAPASALAAGDEITYSFLVTNTGNVTIDDVAIDEGAFSGTGSMSAISCPPAAASVAPDDQVTCTATYTMTQADIDAGDLTNTATASGNPPSGPRVESPPDTATVVTPDDPALTVVKTADPDAADAVGDEITYSFLVTNTGNVTMDDVTIDEGAFTGTGSLSPISCPPAAASVAPGGDVTCTATYELTQADVDAGGVTNTATATGTPPSGTPVDSPPSTSTVTITPAPALTVDKSAVPGTVSDAGDVVTYRFLVTNSGNVTIDDVAIDETAFSGAGQLSAITCPATSLVSSAQMTCTATYEVTQADVDNGELTNTATVTGTPPSGPPVESPPDTATVTTPDRPELSLVKSASPTGPGTLKAGAEITYSFQVTNTGNVTMTDVSVEEQSFSGSGPMSAISCPPGTDTLAPGGQMTCTATYTVTQDDVDAGGITNVAAGTGTPPAGPPVQSPPDEVTVTEPASPALSLVKSSDADRLTEVGQEITYSFLVTNTGNVTLTAVAVDEGAFTGSGELSPVTCPAAAASMAPGEQITCSATYTVTQADLDQDSITNTATATGTPPSGPRVASSPDTVDLPSTGRGVLELTKRADAIDVDGDGTVGAGDRIDWDIEVTNVGTATVRDVTVSDPTAGKVRCPRTTLRPGRSMTCTVRAHTVTAADMADGRVRNTATATGSDVGGVSVTSDDGSATVALSSNDDGPLPDTGAGVLLPGAGIAGGLAVLSGLFLLLWGRRRSGLAGELRP</sequence>
<feature type="region of interest" description="Disordered" evidence="1">
    <location>
        <begin position="846"/>
        <end position="869"/>
    </location>
</feature>
<feature type="domain" description="DUF7507" evidence="3">
    <location>
        <begin position="875"/>
        <end position="978"/>
    </location>
</feature>
<dbReference type="Gene3D" id="2.60.40.10">
    <property type="entry name" value="Immunoglobulins"/>
    <property type="match status" value="1"/>
</dbReference>
<proteinExistence type="predicted"/>
<feature type="domain" description="DUF7507" evidence="3">
    <location>
        <begin position="642"/>
        <end position="746"/>
    </location>
</feature>
<accession>A0ABW0ZL19</accession>
<evidence type="ECO:0000256" key="2">
    <source>
        <dbReference type="SAM" id="Phobius"/>
    </source>
</evidence>
<dbReference type="Proteomes" id="UP001596072">
    <property type="component" value="Unassembled WGS sequence"/>
</dbReference>
<keyword evidence="2" id="KW-0472">Membrane</keyword>
<feature type="domain" description="DUF7507" evidence="3">
    <location>
        <begin position="759"/>
        <end position="863"/>
    </location>
</feature>
<dbReference type="PANTHER" id="PTHR34819:SF3">
    <property type="entry name" value="CELL SURFACE PROTEIN"/>
    <property type="match status" value="1"/>
</dbReference>
<evidence type="ECO:0008006" key="7">
    <source>
        <dbReference type="Google" id="ProtNLM"/>
    </source>
</evidence>
<comment type="caution">
    <text evidence="5">The sequence shown here is derived from an EMBL/GenBank/DDBJ whole genome shotgun (WGS) entry which is preliminary data.</text>
</comment>
<organism evidence="5 6">
    <name type="scientific">Nocardioides vastitatis</name>
    <dbReference type="NCBI Taxonomy" id="2568655"/>
    <lineage>
        <taxon>Bacteria</taxon>
        <taxon>Bacillati</taxon>
        <taxon>Actinomycetota</taxon>
        <taxon>Actinomycetes</taxon>
        <taxon>Propionibacteriales</taxon>
        <taxon>Nocardioidaceae</taxon>
        <taxon>Nocardioides</taxon>
    </lineage>
</organism>
<feature type="domain" description="DUF7507" evidence="3">
    <location>
        <begin position="411"/>
        <end position="515"/>
    </location>
</feature>
<dbReference type="Pfam" id="PF25564">
    <property type="entry name" value="DUF7933"/>
    <property type="match status" value="1"/>
</dbReference>
<keyword evidence="2" id="KW-0812">Transmembrane</keyword>
<dbReference type="Pfam" id="PF24346">
    <property type="entry name" value="DUF7507"/>
    <property type="match status" value="8"/>
</dbReference>
<gene>
    <name evidence="5" type="ORF">ACFPQB_21955</name>
</gene>
<dbReference type="RefSeq" id="WP_136436641.1">
    <property type="nucleotide sequence ID" value="NZ_JBHSNS010000018.1"/>
</dbReference>
<dbReference type="InterPro" id="IPR055354">
    <property type="entry name" value="DUF7507"/>
</dbReference>
<name>A0ABW0ZL19_9ACTN</name>
<dbReference type="InterPro" id="IPR057693">
    <property type="entry name" value="DUF7933"/>
</dbReference>
<feature type="region of interest" description="Disordered" evidence="1">
    <location>
        <begin position="1197"/>
        <end position="1224"/>
    </location>
</feature>
<evidence type="ECO:0000259" key="4">
    <source>
        <dbReference type="Pfam" id="PF25564"/>
    </source>
</evidence>
<evidence type="ECO:0000256" key="1">
    <source>
        <dbReference type="SAM" id="MobiDB-lite"/>
    </source>
</evidence>
<dbReference type="InterPro" id="IPR051172">
    <property type="entry name" value="Chlamydia_OmcB"/>
</dbReference>
<dbReference type="PANTHER" id="PTHR34819">
    <property type="entry name" value="LARGE CYSTEINE-RICH PERIPLASMIC PROTEIN OMCB"/>
    <property type="match status" value="1"/>
</dbReference>
<keyword evidence="2" id="KW-1133">Transmembrane helix</keyword>
<protein>
    <recommendedName>
        <fullName evidence="7">DUF11 domain-containing protein</fullName>
    </recommendedName>
</protein>
<feature type="compositionally biased region" description="Low complexity" evidence="1">
    <location>
        <begin position="1197"/>
        <end position="1206"/>
    </location>
</feature>
<feature type="compositionally biased region" description="Polar residues" evidence="1">
    <location>
        <begin position="728"/>
        <end position="738"/>
    </location>
</feature>
<feature type="region of interest" description="Disordered" evidence="1">
    <location>
        <begin position="728"/>
        <end position="751"/>
    </location>
</feature>
<feature type="domain" description="DUF7507" evidence="3">
    <location>
        <begin position="991"/>
        <end position="1097"/>
    </location>
</feature>
<evidence type="ECO:0000313" key="6">
    <source>
        <dbReference type="Proteomes" id="UP001596072"/>
    </source>
</evidence>
<feature type="domain" description="DUF7507" evidence="3">
    <location>
        <begin position="526"/>
        <end position="629"/>
    </location>
</feature>
<feature type="domain" description="DUF7507" evidence="3">
    <location>
        <begin position="1229"/>
        <end position="1329"/>
    </location>
</feature>
<feature type="domain" description="DUF7507" evidence="3">
    <location>
        <begin position="1109"/>
        <end position="1214"/>
    </location>
</feature>
<feature type="region of interest" description="Disordered" evidence="1">
    <location>
        <begin position="963"/>
        <end position="988"/>
    </location>
</feature>
<feature type="domain" description="DUF7933" evidence="4">
    <location>
        <begin position="289"/>
        <end position="394"/>
    </location>
</feature>
<dbReference type="InterPro" id="IPR013783">
    <property type="entry name" value="Ig-like_fold"/>
</dbReference>
<dbReference type="InterPro" id="IPR047589">
    <property type="entry name" value="DUF11_rpt"/>
</dbReference>
<feature type="transmembrane region" description="Helical" evidence="2">
    <location>
        <begin position="1353"/>
        <end position="1375"/>
    </location>
</feature>